<dbReference type="AlphaFoldDB" id="A0A0E9TKA8"/>
<reference evidence="1" key="1">
    <citation type="submission" date="2014-11" db="EMBL/GenBank/DDBJ databases">
        <authorList>
            <person name="Amaro Gonzalez C."/>
        </authorList>
    </citation>
    <scope>NUCLEOTIDE SEQUENCE</scope>
</reference>
<evidence type="ECO:0000313" key="1">
    <source>
        <dbReference type="EMBL" id="JAH54114.1"/>
    </source>
</evidence>
<organism evidence="1">
    <name type="scientific">Anguilla anguilla</name>
    <name type="common">European freshwater eel</name>
    <name type="synonym">Muraena anguilla</name>
    <dbReference type="NCBI Taxonomy" id="7936"/>
    <lineage>
        <taxon>Eukaryota</taxon>
        <taxon>Metazoa</taxon>
        <taxon>Chordata</taxon>
        <taxon>Craniata</taxon>
        <taxon>Vertebrata</taxon>
        <taxon>Euteleostomi</taxon>
        <taxon>Actinopterygii</taxon>
        <taxon>Neopterygii</taxon>
        <taxon>Teleostei</taxon>
        <taxon>Anguilliformes</taxon>
        <taxon>Anguillidae</taxon>
        <taxon>Anguilla</taxon>
    </lineage>
</organism>
<protein>
    <submittedName>
        <fullName evidence="1">Uncharacterized protein</fullName>
    </submittedName>
</protein>
<name>A0A0E9TKA8_ANGAN</name>
<accession>A0A0E9TKA8</accession>
<sequence length="109" mass="12072">MFICAFFLKVMLNRSTQNMKQCSSSESTIDSTIIQTAPAWLGHHLLLVCAPSGKKPSRVCMENMSGGATDLLIFLNQAVHPRLCSWSLLCSHQALALLLLRFRKAATHI</sequence>
<proteinExistence type="predicted"/>
<dbReference type="EMBL" id="GBXM01054463">
    <property type="protein sequence ID" value="JAH54114.1"/>
    <property type="molecule type" value="Transcribed_RNA"/>
</dbReference>
<reference evidence="1" key="2">
    <citation type="journal article" date="2015" name="Fish Shellfish Immunol.">
        <title>Early steps in the European eel (Anguilla anguilla)-Vibrio vulnificus interaction in the gills: Role of the RtxA13 toxin.</title>
        <authorList>
            <person name="Callol A."/>
            <person name="Pajuelo D."/>
            <person name="Ebbesson L."/>
            <person name="Teles M."/>
            <person name="MacKenzie S."/>
            <person name="Amaro C."/>
        </authorList>
    </citation>
    <scope>NUCLEOTIDE SEQUENCE</scope>
</reference>